<dbReference type="SUPFAM" id="SSF161098">
    <property type="entry name" value="MetI-like"/>
    <property type="match status" value="1"/>
</dbReference>
<sequence>MPGRCSMARRFWLGDTMVAYYFLLPAVIGFAIFTAIPLIASLCISFYDWNTLSDPKYIGLGNYLKIFTNDPIFMTALKNTFWYAVGVVPFSIALGLGAALLLNQQIIGIAFWRTIYFMPVMTSTVAISLVWKWLYNPEVGLINVLLREIGVQEPPTWLTSVTWALPSIIIVTIWKTIGYNMVIFLAGLQNIAKDLYEAAEIDGSGKWNGFWYITLPLLRPTTFFITVISVIHSFQVFGYALVMTEGGPGVATNTLVLYIYQQGFKFFNMGYASAIAWVLFIILLVFTLIQTYVNHRREAANA</sequence>
<feature type="transmembrane region" description="Helical" evidence="7">
    <location>
        <begin position="21"/>
        <end position="47"/>
    </location>
</feature>
<feature type="domain" description="ABC transmembrane type-1" evidence="8">
    <location>
        <begin position="77"/>
        <end position="290"/>
    </location>
</feature>
<dbReference type="InterPro" id="IPR051393">
    <property type="entry name" value="ABC_transporter_permease"/>
</dbReference>
<dbReference type="PANTHER" id="PTHR30193">
    <property type="entry name" value="ABC TRANSPORTER PERMEASE PROTEIN"/>
    <property type="match status" value="1"/>
</dbReference>
<evidence type="ECO:0000256" key="1">
    <source>
        <dbReference type="ARBA" id="ARBA00004651"/>
    </source>
</evidence>
<proteinExistence type="inferred from homology"/>
<dbReference type="GO" id="GO:0005886">
    <property type="term" value="C:plasma membrane"/>
    <property type="evidence" value="ECO:0007669"/>
    <property type="project" value="UniProtKB-SubCell"/>
</dbReference>
<protein>
    <submittedName>
        <fullName evidence="9">Sugar ABC transporter permease</fullName>
    </submittedName>
</protein>
<evidence type="ECO:0000256" key="3">
    <source>
        <dbReference type="ARBA" id="ARBA00022475"/>
    </source>
</evidence>
<feature type="transmembrane region" description="Helical" evidence="7">
    <location>
        <begin position="209"/>
        <end position="231"/>
    </location>
</feature>
<dbReference type="EMBL" id="SMRT01000020">
    <property type="protein sequence ID" value="TDF92523.1"/>
    <property type="molecule type" value="Genomic_DNA"/>
</dbReference>
<comment type="caution">
    <text evidence="9">The sequence shown here is derived from an EMBL/GenBank/DDBJ whole genome shotgun (WGS) entry which is preliminary data.</text>
</comment>
<feature type="transmembrane region" description="Helical" evidence="7">
    <location>
        <begin position="114"/>
        <end position="134"/>
    </location>
</feature>
<dbReference type="AlphaFoldDB" id="A0A4R5KBC1"/>
<dbReference type="SUPFAM" id="SSF160964">
    <property type="entry name" value="MalF N-terminal region-like"/>
    <property type="match status" value="1"/>
</dbReference>
<keyword evidence="5 7" id="KW-1133">Transmembrane helix</keyword>
<evidence type="ECO:0000256" key="7">
    <source>
        <dbReference type="RuleBase" id="RU363032"/>
    </source>
</evidence>
<evidence type="ECO:0000259" key="8">
    <source>
        <dbReference type="PROSITE" id="PS50928"/>
    </source>
</evidence>
<dbReference type="Gene3D" id="1.10.3720.10">
    <property type="entry name" value="MetI-like"/>
    <property type="match status" value="1"/>
</dbReference>
<keyword evidence="6 7" id="KW-0472">Membrane</keyword>
<name>A0A4R5KBC1_9BACL</name>
<comment type="subcellular location">
    <subcellularLocation>
        <location evidence="1 7">Cell membrane</location>
        <topology evidence="1 7">Multi-pass membrane protein</topology>
    </subcellularLocation>
</comment>
<feature type="transmembrane region" description="Helical" evidence="7">
    <location>
        <begin position="81"/>
        <end position="102"/>
    </location>
</feature>
<evidence type="ECO:0000313" key="9">
    <source>
        <dbReference type="EMBL" id="TDF92523.1"/>
    </source>
</evidence>
<evidence type="ECO:0000313" key="10">
    <source>
        <dbReference type="Proteomes" id="UP000295636"/>
    </source>
</evidence>
<dbReference type="PANTHER" id="PTHR30193:SF37">
    <property type="entry name" value="INNER MEMBRANE ABC TRANSPORTER PERMEASE PROTEIN YCJO"/>
    <property type="match status" value="1"/>
</dbReference>
<keyword evidence="2 7" id="KW-0813">Transport</keyword>
<dbReference type="InterPro" id="IPR035906">
    <property type="entry name" value="MetI-like_sf"/>
</dbReference>
<dbReference type="CDD" id="cd06261">
    <property type="entry name" value="TM_PBP2"/>
    <property type="match status" value="1"/>
</dbReference>
<gene>
    <name evidence="9" type="ORF">E1757_29480</name>
</gene>
<keyword evidence="10" id="KW-1185">Reference proteome</keyword>
<comment type="similarity">
    <text evidence="7">Belongs to the binding-protein-dependent transport system permease family.</text>
</comment>
<accession>A0A4R5KBC1</accession>
<keyword evidence="3" id="KW-1003">Cell membrane</keyword>
<dbReference type="InterPro" id="IPR000515">
    <property type="entry name" value="MetI-like"/>
</dbReference>
<feature type="transmembrane region" description="Helical" evidence="7">
    <location>
        <begin position="237"/>
        <end position="259"/>
    </location>
</feature>
<reference evidence="9 10" key="1">
    <citation type="submission" date="2019-03" db="EMBL/GenBank/DDBJ databases">
        <title>This is whole genome sequence of Paenibacillus sp MS74 strain.</title>
        <authorList>
            <person name="Trinh H.N."/>
        </authorList>
    </citation>
    <scope>NUCLEOTIDE SEQUENCE [LARGE SCALE GENOMIC DNA]</scope>
    <source>
        <strain evidence="9 10">MS74</strain>
    </source>
</reference>
<dbReference type="OrthoDB" id="9788108at2"/>
<feature type="transmembrane region" description="Helical" evidence="7">
    <location>
        <begin position="163"/>
        <end position="188"/>
    </location>
</feature>
<dbReference type="PROSITE" id="PS50928">
    <property type="entry name" value="ABC_TM1"/>
    <property type="match status" value="1"/>
</dbReference>
<organism evidence="9 10">
    <name type="scientific">Paenibacillus piri</name>
    <dbReference type="NCBI Taxonomy" id="2547395"/>
    <lineage>
        <taxon>Bacteria</taxon>
        <taxon>Bacillati</taxon>
        <taxon>Bacillota</taxon>
        <taxon>Bacilli</taxon>
        <taxon>Bacillales</taxon>
        <taxon>Paenibacillaceae</taxon>
        <taxon>Paenibacillus</taxon>
    </lineage>
</organism>
<dbReference type="Pfam" id="PF00528">
    <property type="entry name" value="BPD_transp_1"/>
    <property type="match status" value="1"/>
</dbReference>
<feature type="transmembrane region" description="Helical" evidence="7">
    <location>
        <begin position="271"/>
        <end position="293"/>
    </location>
</feature>
<keyword evidence="4 7" id="KW-0812">Transmembrane</keyword>
<evidence type="ECO:0000256" key="5">
    <source>
        <dbReference type="ARBA" id="ARBA00022989"/>
    </source>
</evidence>
<dbReference type="Proteomes" id="UP000295636">
    <property type="component" value="Unassembled WGS sequence"/>
</dbReference>
<evidence type="ECO:0000256" key="2">
    <source>
        <dbReference type="ARBA" id="ARBA00022448"/>
    </source>
</evidence>
<evidence type="ECO:0000256" key="6">
    <source>
        <dbReference type="ARBA" id="ARBA00023136"/>
    </source>
</evidence>
<evidence type="ECO:0000256" key="4">
    <source>
        <dbReference type="ARBA" id="ARBA00022692"/>
    </source>
</evidence>
<dbReference type="GO" id="GO:0055085">
    <property type="term" value="P:transmembrane transport"/>
    <property type="evidence" value="ECO:0007669"/>
    <property type="project" value="InterPro"/>
</dbReference>